<dbReference type="EMBL" id="AYZH01000028">
    <property type="protein sequence ID" value="KRN01265.1"/>
    <property type="molecule type" value="Genomic_DNA"/>
</dbReference>
<dbReference type="OrthoDB" id="9812611at2"/>
<sequence length="256" mass="29399">MNEITPFDFEGKQVRTVVMDNEPYFVGKDVALAIGYLNTSKAIKDHVKAKYQREERIVTPSGIQLMTVISEPGVYQLAGQSHLPSAEPFQDWIYEQVLPSIRREGAYVTPKTAYDWMSNPDNMIKFLEKYKRSQAEVQRLHDENQIMAPKARFADAVGGSTDTILIRELAKLLKQNGVLIGQNRLFVWLREHGYLIRSGRDRNRPTQRSMDLGLFRVRELVIEHSDGHTTIKGTTLVTGKGQRYFINKFLRIKQEA</sequence>
<evidence type="ECO:0000259" key="1">
    <source>
        <dbReference type="PROSITE" id="PS51750"/>
    </source>
</evidence>
<name>A0A0R2DBX8_9LACO</name>
<organism evidence="2 3">
    <name type="scientific">Levilactobacillus senmaizukei DSM 21775 = NBRC 103853</name>
    <dbReference type="NCBI Taxonomy" id="1423803"/>
    <lineage>
        <taxon>Bacteria</taxon>
        <taxon>Bacillati</taxon>
        <taxon>Bacillota</taxon>
        <taxon>Bacilli</taxon>
        <taxon>Lactobacillales</taxon>
        <taxon>Lactobacillaceae</taxon>
        <taxon>Levilactobacillus</taxon>
    </lineage>
</organism>
<accession>A0A0R2DBX8</accession>
<dbReference type="SMART" id="SM01040">
    <property type="entry name" value="Bro-N"/>
    <property type="match status" value="1"/>
</dbReference>
<protein>
    <recommendedName>
        <fullName evidence="1">Bro-N domain-containing protein</fullName>
    </recommendedName>
</protein>
<dbReference type="PANTHER" id="PTHR36180">
    <property type="entry name" value="DNA-BINDING PROTEIN-RELATED-RELATED"/>
    <property type="match status" value="1"/>
</dbReference>
<evidence type="ECO:0000313" key="3">
    <source>
        <dbReference type="Proteomes" id="UP000051589"/>
    </source>
</evidence>
<feature type="domain" description="Bro-N" evidence="1">
    <location>
        <begin position="1"/>
        <end position="105"/>
    </location>
</feature>
<dbReference type="AlphaFoldDB" id="A0A0R2DBX8"/>
<dbReference type="InterPro" id="IPR003497">
    <property type="entry name" value="BRO_N_domain"/>
</dbReference>
<dbReference type="GO" id="GO:0003677">
    <property type="term" value="F:DNA binding"/>
    <property type="evidence" value="ECO:0007669"/>
    <property type="project" value="InterPro"/>
</dbReference>
<dbReference type="PANTHER" id="PTHR36180:SF2">
    <property type="entry name" value="BRO FAMILY PROTEIN"/>
    <property type="match status" value="1"/>
</dbReference>
<dbReference type="Proteomes" id="UP000051589">
    <property type="component" value="Unassembled WGS sequence"/>
</dbReference>
<reference evidence="2 3" key="1">
    <citation type="journal article" date="2015" name="Genome Announc.">
        <title>Expanding the biotechnology potential of lactobacilli through comparative genomics of 213 strains and associated genera.</title>
        <authorList>
            <person name="Sun Z."/>
            <person name="Harris H.M."/>
            <person name="McCann A."/>
            <person name="Guo C."/>
            <person name="Argimon S."/>
            <person name="Zhang W."/>
            <person name="Yang X."/>
            <person name="Jeffery I.B."/>
            <person name="Cooney J.C."/>
            <person name="Kagawa T.F."/>
            <person name="Liu W."/>
            <person name="Song Y."/>
            <person name="Salvetti E."/>
            <person name="Wrobel A."/>
            <person name="Rasinkangas P."/>
            <person name="Parkhill J."/>
            <person name="Rea M.C."/>
            <person name="O'Sullivan O."/>
            <person name="Ritari J."/>
            <person name="Douillard F.P."/>
            <person name="Paul Ross R."/>
            <person name="Yang R."/>
            <person name="Briner A.E."/>
            <person name="Felis G.E."/>
            <person name="de Vos W.M."/>
            <person name="Barrangou R."/>
            <person name="Klaenhammer T.R."/>
            <person name="Caufield P.W."/>
            <person name="Cui Y."/>
            <person name="Zhang H."/>
            <person name="O'Toole P.W."/>
        </authorList>
    </citation>
    <scope>NUCLEOTIDE SEQUENCE [LARGE SCALE GENOMIC DNA]</scope>
    <source>
        <strain evidence="2 3">DSM 21775</strain>
    </source>
</reference>
<dbReference type="RefSeq" id="WP_061777461.1">
    <property type="nucleotide sequence ID" value="NZ_AYZH01000028.1"/>
</dbReference>
<gene>
    <name evidence="2" type="ORF">FD13_GL001173</name>
</gene>
<dbReference type="InterPro" id="IPR005039">
    <property type="entry name" value="Ant_C"/>
</dbReference>
<evidence type="ECO:0000313" key="2">
    <source>
        <dbReference type="EMBL" id="KRN01265.1"/>
    </source>
</evidence>
<dbReference type="STRING" id="1423803.FD13_GL001173"/>
<comment type="caution">
    <text evidence="2">The sequence shown here is derived from an EMBL/GenBank/DDBJ whole genome shotgun (WGS) entry which is preliminary data.</text>
</comment>
<dbReference type="PATRIC" id="fig|1423803.3.peg.1195"/>
<dbReference type="Pfam" id="PF02498">
    <property type="entry name" value="Bro-N"/>
    <property type="match status" value="1"/>
</dbReference>
<dbReference type="PROSITE" id="PS51750">
    <property type="entry name" value="BRO_N"/>
    <property type="match status" value="1"/>
</dbReference>
<dbReference type="Pfam" id="PF03374">
    <property type="entry name" value="ANT"/>
    <property type="match status" value="1"/>
</dbReference>
<keyword evidence="3" id="KW-1185">Reference proteome</keyword>
<proteinExistence type="predicted"/>